<accession>T0Q3Q6</accession>
<sequence length="245" mass="27081">MWRIMPCRLGGYFWPSQDGGASEHQGRPRHCTTHDGRTYMLVSFLLLWYSHLLGWYHWLLARTWTSLDDQHDDACAVDLEAEGTAIGDAPTAHADAPRTIPLQASDAVRSDNQADDAPLPTTDSLDAVLHMIDGYINWLAAPPRELAEIDDGNNNNQIDGEDVKDKEEAELTPEVDTEFNMTTTTLARTKAPAKLVRGKSASKVVHLASVVPAKGAKRLPKVAADSDTRPRFVTVSRKRSYFSTA</sequence>
<evidence type="ECO:0000313" key="4">
    <source>
        <dbReference type="Proteomes" id="UP000030762"/>
    </source>
</evidence>
<evidence type="ECO:0000313" key="3">
    <source>
        <dbReference type="EMBL" id="EQC28040.1"/>
    </source>
</evidence>
<dbReference type="AlphaFoldDB" id="T0Q3Q6"/>
<keyword evidence="2" id="KW-1133">Transmembrane helix</keyword>
<dbReference type="VEuPathDB" id="FungiDB:SDRG_14136"/>
<dbReference type="EMBL" id="JH767199">
    <property type="protein sequence ID" value="EQC28040.1"/>
    <property type="molecule type" value="Genomic_DNA"/>
</dbReference>
<dbReference type="OMA" id="YHWLLAR"/>
<keyword evidence="2" id="KW-0812">Transmembrane</keyword>
<reference evidence="3 4" key="1">
    <citation type="submission" date="2012-04" db="EMBL/GenBank/DDBJ databases">
        <title>The Genome Sequence of Saprolegnia declina VS20.</title>
        <authorList>
            <consortium name="The Broad Institute Genome Sequencing Platform"/>
            <person name="Russ C."/>
            <person name="Nusbaum C."/>
            <person name="Tyler B."/>
            <person name="van West P."/>
            <person name="Dieguez-Uribeondo J."/>
            <person name="de Bruijn I."/>
            <person name="Tripathy S."/>
            <person name="Jiang R."/>
            <person name="Young S.K."/>
            <person name="Zeng Q."/>
            <person name="Gargeya S."/>
            <person name="Fitzgerald M."/>
            <person name="Haas B."/>
            <person name="Abouelleil A."/>
            <person name="Alvarado L."/>
            <person name="Arachchi H.M."/>
            <person name="Berlin A."/>
            <person name="Chapman S.B."/>
            <person name="Goldberg J."/>
            <person name="Griggs A."/>
            <person name="Gujja S."/>
            <person name="Hansen M."/>
            <person name="Howarth C."/>
            <person name="Imamovic A."/>
            <person name="Larimer J."/>
            <person name="McCowen C."/>
            <person name="Montmayeur A."/>
            <person name="Murphy C."/>
            <person name="Neiman D."/>
            <person name="Pearson M."/>
            <person name="Priest M."/>
            <person name="Roberts A."/>
            <person name="Saif S."/>
            <person name="Shea T."/>
            <person name="Sisk P."/>
            <person name="Sykes S."/>
            <person name="Wortman J."/>
            <person name="Nusbaum C."/>
            <person name="Birren B."/>
        </authorList>
    </citation>
    <scope>NUCLEOTIDE SEQUENCE [LARGE SCALE GENOMIC DNA]</scope>
    <source>
        <strain evidence="3 4">VS20</strain>
    </source>
</reference>
<feature type="region of interest" description="Disordered" evidence="1">
    <location>
        <begin position="148"/>
        <end position="169"/>
    </location>
</feature>
<gene>
    <name evidence="3" type="ORF">SDRG_14136</name>
</gene>
<feature type="transmembrane region" description="Helical" evidence="2">
    <location>
        <begin position="39"/>
        <end position="58"/>
    </location>
</feature>
<dbReference type="GeneID" id="19954863"/>
<dbReference type="OrthoDB" id="10443584at2759"/>
<keyword evidence="2" id="KW-0472">Membrane</keyword>
<dbReference type="Proteomes" id="UP000030762">
    <property type="component" value="Unassembled WGS sequence"/>
</dbReference>
<proteinExistence type="predicted"/>
<name>T0Q3Q6_SAPDV</name>
<dbReference type="InParanoid" id="T0Q3Q6"/>
<keyword evidence="4" id="KW-1185">Reference proteome</keyword>
<evidence type="ECO:0000256" key="1">
    <source>
        <dbReference type="SAM" id="MobiDB-lite"/>
    </source>
</evidence>
<organism evidence="3 4">
    <name type="scientific">Saprolegnia diclina (strain VS20)</name>
    <dbReference type="NCBI Taxonomy" id="1156394"/>
    <lineage>
        <taxon>Eukaryota</taxon>
        <taxon>Sar</taxon>
        <taxon>Stramenopiles</taxon>
        <taxon>Oomycota</taxon>
        <taxon>Saprolegniomycetes</taxon>
        <taxon>Saprolegniales</taxon>
        <taxon>Saprolegniaceae</taxon>
        <taxon>Saprolegnia</taxon>
    </lineage>
</organism>
<evidence type="ECO:0000256" key="2">
    <source>
        <dbReference type="SAM" id="Phobius"/>
    </source>
</evidence>
<dbReference type="RefSeq" id="XP_008618465.1">
    <property type="nucleotide sequence ID" value="XM_008620243.1"/>
</dbReference>
<protein>
    <submittedName>
        <fullName evidence="3">Uncharacterized protein</fullName>
    </submittedName>
</protein>